<gene>
    <name evidence="18" type="ORF">CYFA0S_10e04610g</name>
</gene>
<protein>
    <recommendedName>
        <fullName evidence="9">Ubiquitin-conjugating enzyme E2 H</fullName>
    </recommendedName>
    <alternativeName>
        <fullName evidence="12">(E3-independent) E2 ubiquitin-conjugating enzyme H</fullName>
    </alternativeName>
    <alternativeName>
        <fullName evidence="10">E2 ubiquitin-conjugating enzyme H</fullName>
    </alternativeName>
    <alternativeName>
        <fullName evidence="13">Ubiquitin carrier protein H</fullName>
    </alternativeName>
    <alternativeName>
        <fullName evidence="11">Ubiquitin-protein ligase H</fullName>
    </alternativeName>
</protein>
<evidence type="ECO:0000259" key="17">
    <source>
        <dbReference type="PROSITE" id="PS50127"/>
    </source>
</evidence>
<feature type="compositionally biased region" description="Acidic residues" evidence="16">
    <location>
        <begin position="173"/>
        <end position="203"/>
    </location>
</feature>
<comment type="subunit">
    <text evidence="8">Interacts with MAEA and WDR26, components of the CTLH complex that contains GID4, RANBP9 and/or RANBP10, MKLN1, MAEA, RMND5A (or alternatively its paralog RMND5B), GID8, ARMC8, WDR26 and YPEL5.</text>
</comment>
<evidence type="ECO:0000256" key="5">
    <source>
        <dbReference type="ARBA" id="ARBA00022843"/>
    </source>
</evidence>
<dbReference type="AlphaFoldDB" id="A0A061AZP7"/>
<dbReference type="Pfam" id="PF00179">
    <property type="entry name" value="UQ_con"/>
    <property type="match status" value="1"/>
</dbReference>
<name>A0A061AZP7_CYBFA</name>
<dbReference type="InterPro" id="IPR016135">
    <property type="entry name" value="UBQ-conjugating_enzyme/RWD"/>
</dbReference>
<reference evidence="18" key="1">
    <citation type="journal article" date="2014" name="Genome Announc.">
        <title>Genome sequence of the yeast Cyberlindnera fabianii (Hansenula fabianii).</title>
        <authorList>
            <person name="Freel K.C."/>
            <person name="Sarilar V."/>
            <person name="Neuveglise C."/>
            <person name="Devillers H."/>
            <person name="Friedrich A."/>
            <person name="Schacherer J."/>
        </authorList>
    </citation>
    <scope>NUCLEOTIDE SEQUENCE</scope>
    <source>
        <strain evidence="18">YJS4271</strain>
    </source>
</reference>
<dbReference type="EMBL" id="LK052895">
    <property type="protein sequence ID" value="CDR42994.1"/>
    <property type="molecule type" value="Genomic_DNA"/>
</dbReference>
<comment type="function">
    <text evidence="7">Accepts ubiquitin from the E1 complex and catalyzes its covalent attachment to other proteins. E2 ubiquitin conjugating enzyme that transfers ubiquitin to MAEA, a core component of the CTLH E3 ubiquitin-protein ligase complex. In vitro catalyzes 'Lys-11'- and 'Lys-48'-linked polyubiquitination. Capable, in vitro, to ubiquitinate histone H2A.</text>
</comment>
<evidence type="ECO:0000256" key="3">
    <source>
        <dbReference type="ARBA" id="ARBA00022786"/>
    </source>
</evidence>
<evidence type="ECO:0000256" key="1">
    <source>
        <dbReference type="ARBA" id="ARBA00022679"/>
    </source>
</evidence>
<evidence type="ECO:0000256" key="15">
    <source>
        <dbReference type="RuleBase" id="RU362109"/>
    </source>
</evidence>
<dbReference type="InterPro" id="IPR000608">
    <property type="entry name" value="UBC"/>
</dbReference>
<sequence>MTACKSSLSSLKAQKIVSCPDFLSLSTTLFVHVTVTNHTHNLAPFQGGTWKVHVELPDNYPYKSPSIGFQNKIFHPNIEESSGSVCLDVINQTWSPMFDVFNIFEIFLPQLLRYPNPRDPMNTHAGALMIKDTAAYEAKIREYVKKYASNSDLKVGDDDDSDSDAELSAVSDLSDDDDDDDDDMEDEDEDANDDENVAGEMEM</sequence>
<dbReference type="InterPro" id="IPR023313">
    <property type="entry name" value="UBQ-conjugating_AS"/>
</dbReference>
<dbReference type="GO" id="GO:0005524">
    <property type="term" value="F:ATP binding"/>
    <property type="evidence" value="ECO:0007669"/>
    <property type="project" value="UniProtKB-UniRule"/>
</dbReference>
<evidence type="ECO:0000256" key="2">
    <source>
        <dbReference type="ARBA" id="ARBA00022741"/>
    </source>
</evidence>
<evidence type="ECO:0000256" key="4">
    <source>
        <dbReference type="ARBA" id="ARBA00022840"/>
    </source>
</evidence>
<keyword evidence="6" id="KW-0007">Acetylation</keyword>
<dbReference type="Gene3D" id="3.10.110.10">
    <property type="entry name" value="Ubiquitin Conjugating Enzyme"/>
    <property type="match status" value="1"/>
</dbReference>
<evidence type="ECO:0000256" key="13">
    <source>
        <dbReference type="ARBA" id="ARBA00082119"/>
    </source>
</evidence>
<evidence type="ECO:0000256" key="14">
    <source>
        <dbReference type="PROSITE-ProRule" id="PRU10133"/>
    </source>
</evidence>
<evidence type="ECO:0000256" key="8">
    <source>
        <dbReference type="ARBA" id="ARBA00063081"/>
    </source>
</evidence>
<dbReference type="GO" id="GO:0004842">
    <property type="term" value="F:ubiquitin-protein transferase activity"/>
    <property type="evidence" value="ECO:0007669"/>
    <property type="project" value="UniProtKB-ARBA"/>
</dbReference>
<evidence type="ECO:0000313" key="18">
    <source>
        <dbReference type="EMBL" id="CDR42994.1"/>
    </source>
</evidence>
<evidence type="ECO:0000256" key="10">
    <source>
        <dbReference type="ARBA" id="ARBA00076312"/>
    </source>
</evidence>
<dbReference type="PROSITE" id="PS50127">
    <property type="entry name" value="UBC_2"/>
    <property type="match status" value="1"/>
</dbReference>
<feature type="region of interest" description="Disordered" evidence="16">
    <location>
        <begin position="151"/>
        <end position="203"/>
    </location>
</feature>
<comment type="similarity">
    <text evidence="15">Belongs to the ubiquitin-conjugating enzyme family.</text>
</comment>
<evidence type="ECO:0000256" key="7">
    <source>
        <dbReference type="ARBA" id="ARBA00060202"/>
    </source>
</evidence>
<evidence type="ECO:0000256" key="11">
    <source>
        <dbReference type="ARBA" id="ARBA00077502"/>
    </source>
</evidence>
<dbReference type="FunFam" id="3.10.110.10:FF:000078">
    <property type="entry name" value="ubiquitin-conjugating enzyme E2 H isoform X2"/>
    <property type="match status" value="1"/>
</dbReference>
<dbReference type="PROSITE" id="PS00183">
    <property type="entry name" value="UBC_1"/>
    <property type="match status" value="1"/>
</dbReference>
<dbReference type="PANTHER" id="PTHR24068">
    <property type="entry name" value="UBIQUITIN-CONJUGATING ENZYME E2"/>
    <property type="match status" value="1"/>
</dbReference>
<evidence type="ECO:0000256" key="9">
    <source>
        <dbReference type="ARBA" id="ARBA00072436"/>
    </source>
</evidence>
<dbReference type="OrthoDB" id="269518at2759"/>
<feature type="active site" description="Glycyl thioester intermediate" evidence="14">
    <location>
        <position position="86"/>
    </location>
</feature>
<dbReference type="SMART" id="SM00212">
    <property type="entry name" value="UBCc"/>
    <property type="match status" value="1"/>
</dbReference>
<dbReference type="CDD" id="cd23797">
    <property type="entry name" value="UBCc_UBE2H"/>
    <property type="match status" value="1"/>
</dbReference>
<keyword evidence="5" id="KW-0832">Ubl conjugation</keyword>
<keyword evidence="4 15" id="KW-0067">ATP-binding</keyword>
<keyword evidence="1" id="KW-0808">Transferase</keyword>
<keyword evidence="3 15" id="KW-0833">Ubl conjugation pathway</keyword>
<dbReference type="PhylomeDB" id="A0A061AZP7"/>
<proteinExistence type="inferred from homology"/>
<feature type="domain" description="UBC core" evidence="17">
    <location>
        <begin position="1"/>
        <end position="149"/>
    </location>
</feature>
<organism evidence="18">
    <name type="scientific">Cyberlindnera fabianii</name>
    <name type="common">Yeast</name>
    <name type="synonym">Hansenula fabianii</name>
    <dbReference type="NCBI Taxonomy" id="36022"/>
    <lineage>
        <taxon>Eukaryota</taxon>
        <taxon>Fungi</taxon>
        <taxon>Dikarya</taxon>
        <taxon>Ascomycota</taxon>
        <taxon>Saccharomycotina</taxon>
        <taxon>Saccharomycetes</taxon>
        <taxon>Phaffomycetales</taxon>
        <taxon>Phaffomycetaceae</taxon>
        <taxon>Cyberlindnera</taxon>
    </lineage>
</organism>
<keyword evidence="2 15" id="KW-0547">Nucleotide-binding</keyword>
<evidence type="ECO:0000256" key="16">
    <source>
        <dbReference type="SAM" id="MobiDB-lite"/>
    </source>
</evidence>
<evidence type="ECO:0000256" key="12">
    <source>
        <dbReference type="ARBA" id="ARBA00078369"/>
    </source>
</evidence>
<accession>A0A061AZP7</accession>
<dbReference type="SUPFAM" id="SSF54495">
    <property type="entry name" value="UBC-like"/>
    <property type="match status" value="1"/>
</dbReference>
<evidence type="ECO:0000256" key="6">
    <source>
        <dbReference type="ARBA" id="ARBA00022990"/>
    </source>
</evidence>